<evidence type="ECO:0000259" key="5">
    <source>
        <dbReference type="PROSITE" id="PS51464"/>
    </source>
</evidence>
<evidence type="ECO:0000313" key="6">
    <source>
        <dbReference type="EMBL" id="NBI79403.1"/>
    </source>
</evidence>
<evidence type="ECO:0000259" key="4">
    <source>
        <dbReference type="PROSITE" id="PS51071"/>
    </source>
</evidence>
<keyword evidence="3" id="KW-0804">Transcription</keyword>
<dbReference type="InterPro" id="IPR036388">
    <property type="entry name" value="WH-like_DNA-bd_sf"/>
</dbReference>
<dbReference type="SUPFAM" id="SSF53697">
    <property type="entry name" value="SIS domain"/>
    <property type="match status" value="1"/>
</dbReference>
<gene>
    <name evidence="6" type="ORF">D3Z39_11120</name>
</gene>
<protein>
    <submittedName>
        <fullName evidence="6">MurR/RpiR family transcriptional regulator</fullName>
    </submittedName>
</protein>
<dbReference type="Proteomes" id="UP000446348">
    <property type="component" value="Unassembled WGS sequence"/>
</dbReference>
<dbReference type="GO" id="GO:1901135">
    <property type="term" value="P:carbohydrate derivative metabolic process"/>
    <property type="evidence" value="ECO:0007669"/>
    <property type="project" value="InterPro"/>
</dbReference>
<dbReference type="RefSeq" id="WP_160210162.1">
    <property type="nucleotide sequence ID" value="NZ_QXWZ01000019.1"/>
</dbReference>
<accession>A0A845RIJ5</accession>
<dbReference type="Gene3D" id="3.40.50.10490">
    <property type="entry name" value="Glucose-6-phosphate isomerase like protein, domain 1"/>
    <property type="match status" value="1"/>
</dbReference>
<dbReference type="InterPro" id="IPR000281">
    <property type="entry name" value="HTH_RpiR"/>
</dbReference>
<dbReference type="InterPro" id="IPR047640">
    <property type="entry name" value="RpiR-like"/>
</dbReference>
<evidence type="ECO:0000313" key="7">
    <source>
        <dbReference type="Proteomes" id="UP000446348"/>
    </source>
</evidence>
<evidence type="ECO:0000256" key="2">
    <source>
        <dbReference type="ARBA" id="ARBA00023125"/>
    </source>
</evidence>
<dbReference type="SUPFAM" id="SSF46689">
    <property type="entry name" value="Homeodomain-like"/>
    <property type="match status" value="1"/>
</dbReference>
<organism evidence="6 7">
    <name type="scientific">Anaerotruncus colihominis</name>
    <dbReference type="NCBI Taxonomy" id="169435"/>
    <lineage>
        <taxon>Bacteria</taxon>
        <taxon>Bacillati</taxon>
        <taxon>Bacillota</taxon>
        <taxon>Clostridia</taxon>
        <taxon>Eubacteriales</taxon>
        <taxon>Oscillospiraceae</taxon>
        <taxon>Anaerotruncus</taxon>
    </lineage>
</organism>
<dbReference type="Pfam" id="PF01418">
    <property type="entry name" value="HTH_6"/>
    <property type="match status" value="1"/>
</dbReference>
<dbReference type="GO" id="GO:0003677">
    <property type="term" value="F:DNA binding"/>
    <property type="evidence" value="ECO:0007669"/>
    <property type="project" value="UniProtKB-KW"/>
</dbReference>
<feature type="domain" description="SIS" evidence="5">
    <location>
        <begin position="125"/>
        <end position="265"/>
    </location>
</feature>
<dbReference type="InterPro" id="IPR035472">
    <property type="entry name" value="RpiR-like_SIS"/>
</dbReference>
<dbReference type="GO" id="GO:0003700">
    <property type="term" value="F:DNA-binding transcription factor activity"/>
    <property type="evidence" value="ECO:0007669"/>
    <property type="project" value="InterPro"/>
</dbReference>
<dbReference type="EMBL" id="QXWZ01000019">
    <property type="protein sequence ID" value="NBI79403.1"/>
    <property type="molecule type" value="Genomic_DNA"/>
</dbReference>
<keyword evidence="2" id="KW-0238">DNA-binding</keyword>
<dbReference type="Gene3D" id="1.10.10.10">
    <property type="entry name" value="Winged helix-like DNA-binding domain superfamily/Winged helix DNA-binding domain"/>
    <property type="match status" value="1"/>
</dbReference>
<evidence type="ECO:0000256" key="1">
    <source>
        <dbReference type="ARBA" id="ARBA00023015"/>
    </source>
</evidence>
<dbReference type="InterPro" id="IPR001347">
    <property type="entry name" value="SIS_dom"/>
</dbReference>
<proteinExistence type="predicted"/>
<comment type="caution">
    <text evidence="6">The sequence shown here is derived from an EMBL/GenBank/DDBJ whole genome shotgun (WGS) entry which is preliminary data.</text>
</comment>
<dbReference type="CDD" id="cd05013">
    <property type="entry name" value="SIS_RpiR"/>
    <property type="match status" value="1"/>
</dbReference>
<dbReference type="InterPro" id="IPR046348">
    <property type="entry name" value="SIS_dom_sf"/>
</dbReference>
<dbReference type="PROSITE" id="PS51464">
    <property type="entry name" value="SIS"/>
    <property type="match status" value="1"/>
</dbReference>
<evidence type="ECO:0000256" key="3">
    <source>
        <dbReference type="ARBA" id="ARBA00023163"/>
    </source>
</evidence>
<dbReference type="OrthoDB" id="2930at2"/>
<feature type="domain" description="HTH rpiR-type" evidence="4">
    <location>
        <begin position="2"/>
        <end position="78"/>
    </location>
</feature>
<dbReference type="AlphaFoldDB" id="A0A845RIJ5"/>
<name>A0A845RIJ5_9FIRM</name>
<keyword evidence="1" id="KW-0805">Transcription regulation</keyword>
<dbReference type="PANTHER" id="PTHR30514:SF1">
    <property type="entry name" value="HTH-TYPE TRANSCRIPTIONAL REGULATOR HEXR-RELATED"/>
    <property type="match status" value="1"/>
</dbReference>
<dbReference type="InterPro" id="IPR009057">
    <property type="entry name" value="Homeodomain-like_sf"/>
</dbReference>
<dbReference type="PROSITE" id="PS51071">
    <property type="entry name" value="HTH_RPIR"/>
    <property type="match status" value="1"/>
</dbReference>
<dbReference type="PANTHER" id="PTHR30514">
    <property type="entry name" value="GLUCOKINASE"/>
    <property type="match status" value="1"/>
</dbReference>
<dbReference type="Pfam" id="PF01380">
    <property type="entry name" value="SIS"/>
    <property type="match status" value="1"/>
</dbReference>
<reference evidence="6 7" key="1">
    <citation type="submission" date="2018-08" db="EMBL/GenBank/DDBJ databases">
        <title>Murine metabolic-syndrome-specific gut microbial biobank.</title>
        <authorList>
            <person name="Liu C."/>
        </authorList>
    </citation>
    <scope>NUCLEOTIDE SEQUENCE [LARGE SCALE GENOMIC DNA]</scope>
    <source>
        <strain evidence="6 7">X69</strain>
    </source>
</reference>
<sequence>MDSAIQRIKTCYTALRPSERKVADFILAAPVRAMALTMAALAEGAGVSQPTVMRFLHVLEYESLAALRLALAAETAVPRPEKQLVEVRVAPGDDLAALPDRMLTMAVGALEDTRRMLDRNSYLRAVKAIAGARLIDIYGVGNSAAVAGDMVVKLLRIGLPCRAYSDSHLQQICASTLGTGDVAVGISHSGATRDTVDALRMAKQQGASTIAITNFKGTHILKWADIALVTGDVETDFYTETMFSRISQLAIVDSLYMGLVLQDYETRAATLARVNEMVSHKVY</sequence>
<dbReference type="GO" id="GO:0097367">
    <property type="term" value="F:carbohydrate derivative binding"/>
    <property type="evidence" value="ECO:0007669"/>
    <property type="project" value="InterPro"/>
</dbReference>